<dbReference type="Pfam" id="PF13874">
    <property type="entry name" value="Nup54"/>
    <property type="match status" value="1"/>
</dbReference>
<feature type="coiled-coil region" evidence="5">
    <location>
        <begin position="356"/>
        <end position="412"/>
    </location>
</feature>
<protein>
    <recommendedName>
        <fullName evidence="7">Nucleoporin Nup54 alpha-helical domain-containing protein</fullName>
    </recommendedName>
</protein>
<evidence type="ECO:0000256" key="2">
    <source>
        <dbReference type="ARBA" id="ARBA00022448"/>
    </source>
</evidence>
<dbReference type="GO" id="GO:0036228">
    <property type="term" value="P:protein localization to nuclear inner membrane"/>
    <property type="evidence" value="ECO:0007669"/>
    <property type="project" value="TreeGrafter"/>
</dbReference>
<keyword evidence="3" id="KW-0509">mRNA transport</keyword>
<dbReference type="AlphaFoldDB" id="A0AA48L609"/>
<keyword evidence="3" id="KW-0811">Translocation</keyword>
<evidence type="ECO:0000313" key="8">
    <source>
        <dbReference type="EMBL" id="BEI92572.1"/>
    </source>
</evidence>
<accession>A0AA48L609</accession>
<dbReference type="PANTHER" id="PTHR13000">
    <property type="entry name" value="NUCLEOPORIN P54"/>
    <property type="match status" value="1"/>
</dbReference>
<evidence type="ECO:0000313" key="9">
    <source>
        <dbReference type="Proteomes" id="UP001233271"/>
    </source>
</evidence>
<keyword evidence="5" id="KW-0175">Coiled coil</keyword>
<sequence length="541" mass="55726">MAFSFAAAAQPQAQAQPTTSLFGANQAASTSTSSPFGGFGAAANTQPAASAPAGLGLFGGANNAAAGSSTSLFGQQAKPAGGLFGSGTAAPASTPTAGAGWFGSNAAPQSTGGGLFGSTGAQPQQQPGGLFGSGQPQQQQGGGLFGSATAQPQQQSGGLFGSTGNAQQSGGLFGQTAQKPAGAGLFGSTTAQPAAGGSLFGSATQPQQAAGGLFGASTAQPQQSSLFAPKPAGGLFGSTAQPQQPTGLFASTTQQPQQNMFASTSQPLAQSTAPPQGQDIESRIVTIKNAWDDNSPDCRFKYFFYNVVDPGTSQAYGRPISATDDSKWLRAMRDNPDPQNMVPVLATGWKDVKKRVEMQEQAASVHQQRIKELNQALANLSRQTSLSSSVRLQALQAQLAQLTQRLLALAAKSPSFAPVQSSAFRPEEGEMKHTLEEVKDALDGRTKPSRGVGLGTQRSATKGRMLGQVNELWGLVEEVRRQRRARGHDAQVWAGDEKLLTEIAIVLDQQQAALTKLSGLASDNVFDADVMREGLAAVEKK</sequence>
<dbReference type="GO" id="GO:0044613">
    <property type="term" value="C:nuclear pore central transport channel"/>
    <property type="evidence" value="ECO:0007669"/>
    <property type="project" value="TreeGrafter"/>
</dbReference>
<feature type="region of interest" description="Disordered" evidence="6">
    <location>
        <begin position="84"/>
        <end position="178"/>
    </location>
</feature>
<dbReference type="EMBL" id="AP028216">
    <property type="protein sequence ID" value="BEI92572.1"/>
    <property type="molecule type" value="Genomic_DNA"/>
</dbReference>
<dbReference type="InterPro" id="IPR025574">
    <property type="entry name" value="Nucleoporin_FG_rpt"/>
</dbReference>
<dbReference type="GO" id="GO:0006607">
    <property type="term" value="P:NLS-bearing protein import into nucleus"/>
    <property type="evidence" value="ECO:0007669"/>
    <property type="project" value="TreeGrafter"/>
</dbReference>
<reference evidence="8" key="1">
    <citation type="journal article" date="2023" name="BMC Genomics">
        <title>Chromosome-level genome assemblies of Cutaneotrichosporon spp. (Trichosporonales, Basidiomycota) reveal imbalanced evolution between nucleotide sequences and chromosome synteny.</title>
        <authorList>
            <person name="Kobayashi Y."/>
            <person name="Kayamori A."/>
            <person name="Aoki K."/>
            <person name="Shiwa Y."/>
            <person name="Matsutani M."/>
            <person name="Fujita N."/>
            <person name="Sugita T."/>
            <person name="Iwasaki W."/>
            <person name="Tanaka N."/>
            <person name="Takashima M."/>
        </authorList>
    </citation>
    <scope>NUCLEOTIDE SEQUENCE</scope>
    <source>
        <strain evidence="8">HIS019</strain>
    </source>
</reference>
<evidence type="ECO:0000256" key="1">
    <source>
        <dbReference type="ARBA" id="ARBA00004567"/>
    </source>
</evidence>
<keyword evidence="4" id="KW-0539">Nucleus</keyword>
<dbReference type="GO" id="GO:0017056">
    <property type="term" value="F:structural constituent of nuclear pore"/>
    <property type="evidence" value="ECO:0007669"/>
    <property type="project" value="TreeGrafter"/>
</dbReference>
<keyword evidence="3" id="KW-0653">Protein transport</keyword>
<evidence type="ECO:0000256" key="3">
    <source>
        <dbReference type="ARBA" id="ARBA00023132"/>
    </source>
</evidence>
<organism evidence="8 9">
    <name type="scientific">Cutaneotrichosporon cavernicola</name>
    <dbReference type="NCBI Taxonomy" id="279322"/>
    <lineage>
        <taxon>Eukaryota</taxon>
        <taxon>Fungi</taxon>
        <taxon>Dikarya</taxon>
        <taxon>Basidiomycota</taxon>
        <taxon>Agaricomycotina</taxon>
        <taxon>Tremellomycetes</taxon>
        <taxon>Trichosporonales</taxon>
        <taxon>Trichosporonaceae</taxon>
        <taxon>Cutaneotrichosporon</taxon>
    </lineage>
</organism>
<comment type="subcellular location">
    <subcellularLocation>
        <location evidence="1">Nucleus</location>
        <location evidence="1">Nuclear pore complex</location>
    </subcellularLocation>
</comment>
<evidence type="ECO:0000256" key="4">
    <source>
        <dbReference type="ARBA" id="ARBA00023242"/>
    </source>
</evidence>
<keyword evidence="2" id="KW-0813">Transport</keyword>
<gene>
    <name evidence="8" type="ORF">CcaverHIS019_0502000</name>
</gene>
<dbReference type="RefSeq" id="XP_060457837.1">
    <property type="nucleotide sequence ID" value="XM_060601332.1"/>
</dbReference>
<feature type="compositionally biased region" description="Low complexity" evidence="6">
    <location>
        <begin position="27"/>
        <end position="43"/>
    </location>
</feature>
<feature type="compositionally biased region" description="Low complexity" evidence="6">
    <location>
        <begin position="86"/>
        <end position="99"/>
    </location>
</feature>
<dbReference type="Pfam" id="PF13634">
    <property type="entry name" value="Nucleoporin_FG"/>
    <property type="match status" value="2"/>
</dbReference>
<keyword evidence="9" id="KW-1185">Reference proteome</keyword>
<evidence type="ECO:0000256" key="6">
    <source>
        <dbReference type="SAM" id="MobiDB-lite"/>
    </source>
</evidence>
<dbReference type="KEGG" id="ccac:CcaHIS019_0502000"/>
<dbReference type="InterPro" id="IPR024864">
    <property type="entry name" value="Nup54/Nup57/Nup44"/>
</dbReference>
<dbReference type="InterPro" id="IPR025712">
    <property type="entry name" value="Nup54_alpha-helical_dom"/>
</dbReference>
<feature type="domain" description="Nucleoporin Nup54 alpha-helical" evidence="7">
    <location>
        <begin position="322"/>
        <end position="473"/>
    </location>
</feature>
<dbReference type="GO" id="GO:0006999">
    <property type="term" value="P:nuclear pore organization"/>
    <property type="evidence" value="ECO:0007669"/>
    <property type="project" value="TreeGrafter"/>
</dbReference>
<evidence type="ECO:0000256" key="5">
    <source>
        <dbReference type="SAM" id="Coils"/>
    </source>
</evidence>
<proteinExistence type="predicted"/>
<dbReference type="Proteomes" id="UP001233271">
    <property type="component" value="Chromosome 5"/>
</dbReference>
<keyword evidence="3" id="KW-0906">Nuclear pore complex</keyword>
<feature type="compositionally biased region" description="Low complexity" evidence="6">
    <location>
        <begin position="120"/>
        <end position="139"/>
    </location>
</feature>
<evidence type="ECO:0000259" key="7">
    <source>
        <dbReference type="Pfam" id="PF13874"/>
    </source>
</evidence>
<dbReference type="PANTHER" id="PTHR13000:SF0">
    <property type="entry name" value="NUCLEOPORIN P54"/>
    <property type="match status" value="1"/>
</dbReference>
<name>A0AA48L609_9TREE</name>
<feature type="region of interest" description="Disordered" evidence="6">
    <location>
        <begin position="1"/>
        <end position="43"/>
    </location>
</feature>
<feature type="compositionally biased region" description="Polar residues" evidence="6">
    <location>
        <begin position="149"/>
        <end position="178"/>
    </location>
</feature>
<feature type="compositionally biased region" description="Low complexity" evidence="6">
    <location>
        <begin position="1"/>
        <end position="20"/>
    </location>
</feature>
<dbReference type="GeneID" id="85496442"/>